<dbReference type="Gene3D" id="3.20.20.80">
    <property type="entry name" value="Glycosidases"/>
    <property type="match status" value="1"/>
</dbReference>
<dbReference type="PANTHER" id="PTHR43405:SF1">
    <property type="entry name" value="GLYCOSYL HYDROLASE DIGH"/>
    <property type="match status" value="1"/>
</dbReference>
<accession>A0ABQ3I3Q1</accession>
<dbReference type="SUPFAM" id="SSF51445">
    <property type="entry name" value="(Trans)glycosidases"/>
    <property type="match status" value="1"/>
</dbReference>
<name>A0ABQ3I3Q1_9SPHI</name>
<sequence>MLFPKKEMRAVWVTTAWGLDWPIGDYTESGQKRKYIEYLDKFKQMNINAIFFQVRAMGDAYYNSNYEPWSASLTGSRGSGPNYDVLKFLIDEAHARGIEFHAWMNPYRIATRAGTETAYPALHPSIDASWVVSHEKIQIYNPARPEVRERIVDIVRELLTKYPVDGLHLDDYFYPDPTSAGTMVSDQQDYQTYGSGFGTIQAWRRDNVDKAIQGIHQAVVSTRPEVVFSISPAANKDYNFNTLYADLGKWCQQGWVDLLIPQLYQEIGNSANNFQTNLSIWAQYNYSAALVIGHGLYRFGDASQPAAFQSTQELERQFNLTKLNKKVVGSAMYSAKYILDNKIGITDKLSALYANPGVIPFMGRAVAAAPTIPGSLSISNDRLSWTNTSGRSVVYRFADLVSEGQVVAITSDNSIPLNQPGFYVVTALNPDNQESTSSKPIAFQ</sequence>
<gene>
    <name evidence="3" type="ORF">GCM10017764_32460</name>
</gene>
<dbReference type="Pfam" id="PF02638">
    <property type="entry name" value="GHL10"/>
    <property type="match status" value="1"/>
</dbReference>
<dbReference type="EMBL" id="BNAF01000014">
    <property type="protein sequence ID" value="GHE46708.1"/>
    <property type="molecule type" value="Genomic_DNA"/>
</dbReference>
<dbReference type="InterPro" id="IPR017853">
    <property type="entry name" value="GH"/>
</dbReference>
<keyword evidence="1" id="KW-0732">Signal</keyword>
<dbReference type="PANTHER" id="PTHR43405">
    <property type="entry name" value="GLYCOSYL HYDROLASE DIGH"/>
    <property type="match status" value="1"/>
</dbReference>
<evidence type="ECO:0000256" key="1">
    <source>
        <dbReference type="ARBA" id="ARBA00022729"/>
    </source>
</evidence>
<dbReference type="InterPro" id="IPR052177">
    <property type="entry name" value="Divisome_Glycosyl_Hydrolase"/>
</dbReference>
<keyword evidence="4" id="KW-1185">Reference proteome</keyword>
<feature type="domain" description="Glycosyl hydrolase-like 10" evidence="2">
    <location>
        <begin position="7"/>
        <end position="296"/>
    </location>
</feature>
<evidence type="ECO:0000313" key="4">
    <source>
        <dbReference type="Proteomes" id="UP000620550"/>
    </source>
</evidence>
<proteinExistence type="predicted"/>
<protein>
    <recommendedName>
        <fullName evidence="2">Glycosyl hydrolase-like 10 domain-containing protein</fullName>
    </recommendedName>
</protein>
<evidence type="ECO:0000313" key="3">
    <source>
        <dbReference type="EMBL" id="GHE46708.1"/>
    </source>
</evidence>
<comment type="caution">
    <text evidence="3">The sequence shown here is derived from an EMBL/GenBank/DDBJ whole genome shotgun (WGS) entry which is preliminary data.</text>
</comment>
<evidence type="ECO:0000259" key="2">
    <source>
        <dbReference type="Pfam" id="PF02638"/>
    </source>
</evidence>
<organism evidence="3 4">
    <name type="scientific">Sphingobacterium griseoflavum</name>
    <dbReference type="NCBI Taxonomy" id="1474952"/>
    <lineage>
        <taxon>Bacteria</taxon>
        <taxon>Pseudomonadati</taxon>
        <taxon>Bacteroidota</taxon>
        <taxon>Sphingobacteriia</taxon>
        <taxon>Sphingobacteriales</taxon>
        <taxon>Sphingobacteriaceae</taxon>
        <taxon>Sphingobacterium</taxon>
    </lineage>
</organism>
<dbReference type="Proteomes" id="UP000620550">
    <property type="component" value="Unassembled WGS sequence"/>
</dbReference>
<dbReference type="InterPro" id="IPR003790">
    <property type="entry name" value="GHL10"/>
</dbReference>
<reference evidence="4" key="1">
    <citation type="journal article" date="2019" name="Int. J. Syst. Evol. Microbiol.">
        <title>The Global Catalogue of Microorganisms (GCM) 10K type strain sequencing project: providing services to taxonomists for standard genome sequencing and annotation.</title>
        <authorList>
            <consortium name="The Broad Institute Genomics Platform"/>
            <consortium name="The Broad Institute Genome Sequencing Center for Infectious Disease"/>
            <person name="Wu L."/>
            <person name="Ma J."/>
        </authorList>
    </citation>
    <scope>NUCLEOTIDE SEQUENCE [LARGE SCALE GENOMIC DNA]</scope>
    <source>
        <strain evidence="4">CGMCC 1.12966</strain>
    </source>
</reference>